<dbReference type="Proteomes" id="UP001551482">
    <property type="component" value="Unassembled WGS sequence"/>
</dbReference>
<reference evidence="1 2" key="1">
    <citation type="submission" date="2024-06" db="EMBL/GenBank/DDBJ databases">
        <title>The Natural Products Discovery Center: Release of the First 8490 Sequenced Strains for Exploring Actinobacteria Biosynthetic Diversity.</title>
        <authorList>
            <person name="Kalkreuter E."/>
            <person name="Kautsar S.A."/>
            <person name="Yang D."/>
            <person name="Bader C.D."/>
            <person name="Teijaro C.N."/>
            <person name="Fluegel L."/>
            <person name="Davis C.M."/>
            <person name="Simpson J.R."/>
            <person name="Lauterbach L."/>
            <person name="Steele A.D."/>
            <person name="Gui C."/>
            <person name="Meng S."/>
            <person name="Li G."/>
            <person name="Viehrig K."/>
            <person name="Ye F."/>
            <person name="Su P."/>
            <person name="Kiefer A.F."/>
            <person name="Nichols A."/>
            <person name="Cepeda A.J."/>
            <person name="Yan W."/>
            <person name="Fan B."/>
            <person name="Jiang Y."/>
            <person name="Adhikari A."/>
            <person name="Zheng C.-J."/>
            <person name="Schuster L."/>
            <person name="Cowan T.M."/>
            <person name="Smanski M.J."/>
            <person name="Chevrette M.G."/>
            <person name="De Carvalho L.P.S."/>
            <person name="Shen B."/>
        </authorList>
    </citation>
    <scope>NUCLEOTIDE SEQUENCE [LARGE SCALE GENOMIC DNA]</scope>
    <source>
        <strain evidence="1 2">NPDC048946</strain>
    </source>
</reference>
<comment type="caution">
    <text evidence="1">The sequence shown here is derived from an EMBL/GenBank/DDBJ whole genome shotgun (WGS) entry which is preliminary data.</text>
</comment>
<name>A0ABV3DFU7_9ACTN</name>
<keyword evidence="2" id="KW-1185">Reference proteome</keyword>
<gene>
    <name evidence="1" type="ORF">AB0C36_14060</name>
</gene>
<evidence type="ECO:0000313" key="2">
    <source>
        <dbReference type="Proteomes" id="UP001551482"/>
    </source>
</evidence>
<dbReference type="RefSeq" id="WP_358353439.1">
    <property type="nucleotide sequence ID" value="NZ_JBEZFP010000029.1"/>
</dbReference>
<organism evidence="1 2">
    <name type="scientific">Streptodolium elevatio</name>
    <dbReference type="NCBI Taxonomy" id="3157996"/>
    <lineage>
        <taxon>Bacteria</taxon>
        <taxon>Bacillati</taxon>
        <taxon>Actinomycetota</taxon>
        <taxon>Actinomycetes</taxon>
        <taxon>Kitasatosporales</taxon>
        <taxon>Streptomycetaceae</taxon>
        <taxon>Streptodolium</taxon>
    </lineage>
</organism>
<dbReference type="EMBL" id="JBEZFP010000029">
    <property type="protein sequence ID" value="MEU8134627.1"/>
    <property type="molecule type" value="Genomic_DNA"/>
</dbReference>
<sequence>MVDWEVATLGGGPADGLTVRVVDRPSVLQVVYPCAVDTPASEAQVQALYVYRRRNGEPLSYGFDAATP</sequence>
<protein>
    <submittedName>
        <fullName evidence="1">Uncharacterized protein</fullName>
    </submittedName>
</protein>
<proteinExistence type="predicted"/>
<evidence type="ECO:0000313" key="1">
    <source>
        <dbReference type="EMBL" id="MEU8134627.1"/>
    </source>
</evidence>
<accession>A0ABV3DFU7</accession>